<dbReference type="InterPro" id="IPR006067">
    <property type="entry name" value="NO2/SO3_Rdtase_4Fe4S_dom"/>
</dbReference>
<dbReference type="PANTHER" id="PTHR11493:SF47">
    <property type="entry name" value="SULFITE REDUCTASE [NADPH] SUBUNIT BETA"/>
    <property type="match status" value="1"/>
</dbReference>
<keyword evidence="8" id="KW-0408">Iron</keyword>
<dbReference type="GO" id="GO:0020037">
    <property type="term" value="F:heme binding"/>
    <property type="evidence" value="ECO:0007669"/>
    <property type="project" value="InterPro"/>
</dbReference>
<organism evidence="12 13">
    <name type="scientific">Ostreibacterium oceani</name>
    <dbReference type="NCBI Taxonomy" id="2654998"/>
    <lineage>
        <taxon>Bacteria</taxon>
        <taxon>Pseudomonadati</taxon>
        <taxon>Pseudomonadota</taxon>
        <taxon>Gammaproteobacteria</taxon>
        <taxon>Cardiobacteriales</taxon>
        <taxon>Ostreibacteriaceae</taxon>
        <taxon>Ostreibacterium</taxon>
    </lineage>
</organism>
<evidence type="ECO:0000256" key="6">
    <source>
        <dbReference type="ARBA" id="ARBA00022723"/>
    </source>
</evidence>
<comment type="cofactor">
    <cofactor evidence="1">
        <name>siroheme</name>
        <dbReference type="ChEBI" id="CHEBI:60052"/>
    </cofactor>
</comment>
<comment type="similarity">
    <text evidence="3">Belongs to the nitrite and sulfite reductase 4Fe-4S domain family.</text>
</comment>
<keyword evidence="5" id="KW-0349">Heme</keyword>
<feature type="domain" description="Nitrite/sulphite reductase 4Fe-4S" evidence="10">
    <location>
        <begin position="477"/>
        <end position="566"/>
    </location>
</feature>
<dbReference type="GO" id="GO:0000103">
    <property type="term" value="P:sulfate assimilation"/>
    <property type="evidence" value="ECO:0007669"/>
    <property type="project" value="TreeGrafter"/>
</dbReference>
<evidence type="ECO:0000313" key="12">
    <source>
        <dbReference type="EMBL" id="MPV86372.1"/>
    </source>
</evidence>
<dbReference type="SUPFAM" id="SSF55124">
    <property type="entry name" value="Nitrite/Sulfite reductase N-terminal domain-like"/>
    <property type="match status" value="2"/>
</dbReference>
<dbReference type="NCBIfam" id="NF010029">
    <property type="entry name" value="PRK13504.1"/>
    <property type="match status" value="1"/>
</dbReference>
<keyword evidence="9" id="KW-0411">Iron-sulfur</keyword>
<dbReference type="InterPro" id="IPR045169">
    <property type="entry name" value="NO2/SO3_Rdtase_4Fe4S_prot"/>
</dbReference>
<feature type="domain" description="Nitrite/Sulfite reductase ferredoxin-like" evidence="11">
    <location>
        <begin position="66"/>
        <end position="126"/>
    </location>
</feature>
<dbReference type="InterPro" id="IPR006066">
    <property type="entry name" value="NO2/SO3_Rdtase_FeS/sirohaem_BS"/>
</dbReference>
<dbReference type="PRINTS" id="PR00397">
    <property type="entry name" value="SIROHAEM"/>
</dbReference>
<dbReference type="Pfam" id="PF03460">
    <property type="entry name" value="NIR_SIR_ferr"/>
    <property type="match status" value="2"/>
</dbReference>
<keyword evidence="6" id="KW-0479">Metal-binding</keyword>
<keyword evidence="7" id="KW-0560">Oxidoreductase</keyword>
<evidence type="ECO:0000256" key="7">
    <source>
        <dbReference type="ARBA" id="ARBA00023002"/>
    </source>
</evidence>
<dbReference type="PROSITE" id="PS00365">
    <property type="entry name" value="NIR_SIR"/>
    <property type="match status" value="1"/>
</dbReference>
<dbReference type="GO" id="GO:0050311">
    <property type="term" value="F:sulfite reductase (ferredoxin) activity"/>
    <property type="evidence" value="ECO:0007669"/>
    <property type="project" value="TreeGrafter"/>
</dbReference>
<dbReference type="GO" id="GO:0051539">
    <property type="term" value="F:4 iron, 4 sulfur cluster binding"/>
    <property type="evidence" value="ECO:0007669"/>
    <property type="project" value="UniProtKB-KW"/>
</dbReference>
<evidence type="ECO:0000313" key="13">
    <source>
        <dbReference type="Proteomes" id="UP000471298"/>
    </source>
</evidence>
<dbReference type="GO" id="GO:0016002">
    <property type="term" value="F:sulfite reductase activity"/>
    <property type="evidence" value="ECO:0007669"/>
    <property type="project" value="TreeGrafter"/>
</dbReference>
<evidence type="ECO:0000256" key="3">
    <source>
        <dbReference type="ARBA" id="ARBA00010429"/>
    </source>
</evidence>
<protein>
    <submittedName>
        <fullName evidence="12">NADPH-dependent assimilatory sulfite reductase hemoprotein subunit</fullName>
    </submittedName>
</protein>
<dbReference type="RefSeq" id="WP_152810371.1">
    <property type="nucleotide sequence ID" value="NZ_WHNW01000006.1"/>
</dbReference>
<evidence type="ECO:0000256" key="1">
    <source>
        <dbReference type="ARBA" id="ARBA00001929"/>
    </source>
</evidence>
<keyword evidence="4" id="KW-0004">4Fe-4S</keyword>
<feature type="domain" description="Nitrite/sulphite reductase 4Fe-4S" evidence="10">
    <location>
        <begin position="170"/>
        <end position="332"/>
    </location>
</feature>
<dbReference type="EMBL" id="WHNW01000006">
    <property type="protein sequence ID" value="MPV86372.1"/>
    <property type="molecule type" value="Genomic_DNA"/>
</dbReference>
<dbReference type="InterPro" id="IPR005117">
    <property type="entry name" value="NiRdtase/SiRdtase_haem-b_fer"/>
</dbReference>
<dbReference type="InterPro" id="IPR036136">
    <property type="entry name" value="Nit/Sulf_reduc_fer-like_dom_sf"/>
</dbReference>
<dbReference type="InterPro" id="IPR045854">
    <property type="entry name" value="NO2/SO3_Rdtase_4Fe4S_sf"/>
</dbReference>
<dbReference type="Gene3D" id="3.30.413.10">
    <property type="entry name" value="Sulfite Reductase Hemoprotein, domain 1"/>
    <property type="match status" value="2"/>
</dbReference>
<evidence type="ECO:0000256" key="9">
    <source>
        <dbReference type="ARBA" id="ARBA00023014"/>
    </source>
</evidence>
<evidence type="ECO:0000256" key="2">
    <source>
        <dbReference type="ARBA" id="ARBA00001966"/>
    </source>
</evidence>
<dbReference type="SUPFAM" id="SSF56014">
    <property type="entry name" value="Nitrite and sulphite reductase 4Fe-4S domain-like"/>
    <property type="match status" value="2"/>
</dbReference>
<comment type="caution">
    <text evidence="12">The sequence shown here is derived from an EMBL/GenBank/DDBJ whole genome shotgun (WGS) entry which is preliminary data.</text>
</comment>
<evidence type="ECO:0000259" key="10">
    <source>
        <dbReference type="Pfam" id="PF01077"/>
    </source>
</evidence>
<evidence type="ECO:0000256" key="5">
    <source>
        <dbReference type="ARBA" id="ARBA00022617"/>
    </source>
</evidence>
<evidence type="ECO:0000259" key="11">
    <source>
        <dbReference type="Pfam" id="PF03460"/>
    </source>
</evidence>
<comment type="cofactor">
    <cofactor evidence="2">
        <name>[4Fe-4S] cluster</name>
        <dbReference type="ChEBI" id="CHEBI:49883"/>
    </cofactor>
</comment>
<evidence type="ECO:0000256" key="4">
    <source>
        <dbReference type="ARBA" id="ARBA00022485"/>
    </source>
</evidence>
<dbReference type="Pfam" id="PF01077">
    <property type="entry name" value="NIR_SIR"/>
    <property type="match status" value="2"/>
</dbReference>
<sequence>MKESKIEIIKRESLGLRGNIANELANDRDQFDSATCDLLKTHGIYQQDDRDSRQEKARQGKNREFSLMIRGRIPGGRLSASQYLAWDAVANRFAKDQSLRVTTRQSLQLHGVLKRELKQTIAEINAVLITTQGACGDVVRNVTQAENPWQDPRISQLDRFVVALSNHFLAKTNAYHEIWLNKKQVLNEQVVNGQVVNGQTKDADNETFYGDTYLPRKFKIAMTVVGNNSVDIYSNDMGFAATFDDGNQLDGFFLFVGGGMGMTHNKVETFPRVADCLGWFSVTNLIAVAEAVVAIHRDFGDRANRKHARLKYVIAEKGIDWMRGQVEARSQTQLLDLPLPTWKSPSVLGWHLMPDGYWAYGLHLTAGRIIDCQSRRLKSAIAALVAEYTLDIQLCADQNILLLGIRDKAAAQSILEYFGVRESQITALDQRALACVALPTCGLALNEGERVLPKYLSLINAQLEKYGLSARAPVFRMTGCANGCARPYTAEIALVGRSKQTYSLFGGGCAEGTKLAALLVDNLDENQIITALDKLFYCWRQQSNESERLGDFIRRLGFEQIRAQLIDAQQTEKNKKTKTRRRRNE</sequence>
<dbReference type="PANTHER" id="PTHR11493">
    <property type="entry name" value="SULFITE REDUCTASE [NADPH] SUBUNIT BETA-RELATED"/>
    <property type="match status" value="1"/>
</dbReference>
<keyword evidence="13" id="KW-1185">Reference proteome</keyword>
<dbReference type="GO" id="GO:0009337">
    <property type="term" value="C:sulfite reductase complex (NADPH)"/>
    <property type="evidence" value="ECO:0007669"/>
    <property type="project" value="TreeGrafter"/>
</dbReference>
<evidence type="ECO:0000256" key="8">
    <source>
        <dbReference type="ARBA" id="ARBA00023004"/>
    </source>
</evidence>
<dbReference type="InParanoid" id="A0A6N7EV85"/>
<dbReference type="AlphaFoldDB" id="A0A6N7EV85"/>
<reference evidence="12 13" key="1">
    <citation type="submission" date="2019-10" db="EMBL/GenBank/DDBJ databases">
        <title>Cardiobacteriales fam. a chemoheterotrophic member of the order Cardiobacteriales, and proposal of Cardiobacteriales fam. nov.</title>
        <authorList>
            <person name="Wang C."/>
        </authorList>
    </citation>
    <scope>NUCLEOTIDE SEQUENCE [LARGE SCALE GENOMIC DNA]</scope>
    <source>
        <strain evidence="12 13">ML27</strain>
    </source>
</reference>
<dbReference type="Proteomes" id="UP000471298">
    <property type="component" value="Unassembled WGS sequence"/>
</dbReference>
<dbReference type="GO" id="GO:0046872">
    <property type="term" value="F:metal ion binding"/>
    <property type="evidence" value="ECO:0007669"/>
    <property type="project" value="UniProtKB-KW"/>
</dbReference>
<gene>
    <name evidence="12" type="ORF">GCU85_06460</name>
</gene>
<dbReference type="FunCoup" id="A0A6N7EV85">
    <property type="interactions" value="193"/>
</dbReference>
<feature type="domain" description="Nitrite/Sulfite reductase ferredoxin-like" evidence="11">
    <location>
        <begin position="353"/>
        <end position="410"/>
    </location>
</feature>
<name>A0A6N7EV85_9GAMM</name>
<accession>A0A6N7EV85</accession>
<proteinExistence type="inferred from homology"/>